<sequence>MSNYIHSKQTLEKKTQGPNKEPQRLVILLVLLHFPCLSTISYGKNEQKSISMEREPNLNFHFPPGFRFHPSDEELIIHYLQNKVTSRPLPASVIAEIDLYKYNPWELPKKALFGEDEWYFFSPRDRKYPNGERPNRAAASGYWKATGTDKPILTSSGSKNIGVKKALVFYTGKPPKGVKTEWIMSEYRLLKTIIKPSRLKGSMRLDDWVLCRVRKKGNITKNTFEVQDSCSTELMRYSPTIEELHPTFTDCRTDMITNCLNQDCQVLALLLASQALSPMETNSTATFHGSNESNSFISVYEEGSDKVNLPTLNPSLDNYFNPLTRKLSLGNREENLLPSDKKLNNDKRNEDFLPMKILSKNDMNYSSQNQSQDGIYNPCPSDSIIEFQDLNNWPSHTYS</sequence>
<dbReference type="Pfam" id="PF02365">
    <property type="entry name" value="NAM"/>
    <property type="match status" value="1"/>
</dbReference>
<keyword evidence="8" id="KW-1185">Reference proteome</keyword>
<dbReference type="PANTHER" id="PTHR31719:SF157">
    <property type="entry name" value="NAC TRANSCRIPTION FACTOR-LIKE PROTEIN"/>
    <property type="match status" value="1"/>
</dbReference>
<evidence type="ECO:0000259" key="6">
    <source>
        <dbReference type="PROSITE" id="PS51005"/>
    </source>
</evidence>
<evidence type="ECO:0000256" key="4">
    <source>
        <dbReference type="ARBA" id="ARBA00023163"/>
    </source>
</evidence>
<dbReference type="eggNOG" id="ENOG502QV9E">
    <property type="taxonomic scope" value="Eukaryota"/>
</dbReference>
<dbReference type="Gene3D" id="2.170.150.80">
    <property type="entry name" value="NAC domain"/>
    <property type="match status" value="1"/>
</dbReference>
<reference evidence="7 8" key="1">
    <citation type="journal article" date="2013" name="Genome Biol.">
        <title>The genome sequence of the most widely cultivated cacao type and its use to identify candidate genes regulating pod color.</title>
        <authorList>
            <person name="Motamayor J.C."/>
            <person name="Mockaitis K."/>
            <person name="Schmutz J."/>
            <person name="Haiminen N."/>
            <person name="Iii D.L."/>
            <person name="Cornejo O."/>
            <person name="Findley S.D."/>
            <person name="Zheng P."/>
            <person name="Utro F."/>
            <person name="Royaert S."/>
            <person name="Saski C."/>
            <person name="Jenkins J."/>
            <person name="Podicheti R."/>
            <person name="Zhao M."/>
            <person name="Scheffler B.E."/>
            <person name="Stack J.C."/>
            <person name="Feltus F.A."/>
            <person name="Mustiga G.M."/>
            <person name="Amores F."/>
            <person name="Phillips W."/>
            <person name="Marelli J.P."/>
            <person name="May G.D."/>
            <person name="Shapiro H."/>
            <person name="Ma J."/>
            <person name="Bustamante C.D."/>
            <person name="Schnell R.J."/>
            <person name="Main D."/>
            <person name="Gilbert D."/>
            <person name="Parida L."/>
            <person name="Kuhn D.N."/>
        </authorList>
    </citation>
    <scope>NUCLEOTIDE SEQUENCE [LARGE SCALE GENOMIC DNA]</scope>
    <source>
        <strain evidence="8">cv. Matina 1-6</strain>
    </source>
</reference>
<dbReference type="HOGENOM" id="CLU_035664_8_5_1"/>
<evidence type="ECO:0000313" key="8">
    <source>
        <dbReference type="Proteomes" id="UP000026915"/>
    </source>
</evidence>
<dbReference type="PROSITE" id="PS51005">
    <property type="entry name" value="NAC"/>
    <property type="match status" value="1"/>
</dbReference>
<dbReference type="OMA" id="TEWIMSE"/>
<dbReference type="AlphaFoldDB" id="A0A061GT65"/>
<dbReference type="InterPro" id="IPR003441">
    <property type="entry name" value="NAC-dom"/>
</dbReference>
<evidence type="ECO:0000313" key="7">
    <source>
        <dbReference type="EMBL" id="EOY33050.1"/>
    </source>
</evidence>
<keyword evidence="4" id="KW-0804">Transcription</keyword>
<dbReference type="GO" id="GO:0003677">
    <property type="term" value="F:DNA binding"/>
    <property type="evidence" value="ECO:0007669"/>
    <property type="project" value="UniProtKB-KW"/>
</dbReference>
<accession>A0A061GT65</accession>
<dbReference type="STRING" id="3641.A0A061GT65"/>
<evidence type="ECO:0000256" key="3">
    <source>
        <dbReference type="ARBA" id="ARBA00023125"/>
    </source>
</evidence>
<dbReference type="EMBL" id="CM001887">
    <property type="protein sequence ID" value="EOY33050.1"/>
    <property type="molecule type" value="Genomic_DNA"/>
</dbReference>
<organism evidence="7 8">
    <name type="scientific">Theobroma cacao</name>
    <name type="common">Cacao</name>
    <name type="synonym">Cocoa</name>
    <dbReference type="NCBI Taxonomy" id="3641"/>
    <lineage>
        <taxon>Eukaryota</taxon>
        <taxon>Viridiplantae</taxon>
        <taxon>Streptophyta</taxon>
        <taxon>Embryophyta</taxon>
        <taxon>Tracheophyta</taxon>
        <taxon>Spermatophyta</taxon>
        <taxon>Magnoliopsida</taxon>
        <taxon>eudicotyledons</taxon>
        <taxon>Gunneridae</taxon>
        <taxon>Pentapetalae</taxon>
        <taxon>rosids</taxon>
        <taxon>malvids</taxon>
        <taxon>Malvales</taxon>
        <taxon>Malvaceae</taxon>
        <taxon>Byttnerioideae</taxon>
        <taxon>Theobroma</taxon>
    </lineage>
</organism>
<dbReference type="Gramene" id="EOY33050">
    <property type="protein sequence ID" value="EOY33050"/>
    <property type="gene ID" value="TCM_041055"/>
</dbReference>
<name>A0A061GT65_THECC</name>
<dbReference type="GO" id="GO:0006355">
    <property type="term" value="P:regulation of DNA-templated transcription"/>
    <property type="evidence" value="ECO:0007669"/>
    <property type="project" value="InterPro"/>
</dbReference>
<proteinExistence type="predicted"/>
<dbReference type="GO" id="GO:0005634">
    <property type="term" value="C:nucleus"/>
    <property type="evidence" value="ECO:0007669"/>
    <property type="project" value="UniProtKB-SubCell"/>
</dbReference>
<dbReference type="FunFam" id="2.170.150.80:FF:000008">
    <property type="entry name" value="NAC domain-containing protein 72-like"/>
    <property type="match status" value="1"/>
</dbReference>
<comment type="subcellular location">
    <subcellularLocation>
        <location evidence="1">Nucleus</location>
    </subcellularLocation>
</comment>
<evidence type="ECO:0000256" key="5">
    <source>
        <dbReference type="ARBA" id="ARBA00023242"/>
    </source>
</evidence>
<keyword evidence="2" id="KW-0805">Transcription regulation</keyword>
<feature type="domain" description="NAC" evidence="6">
    <location>
        <begin position="62"/>
        <end position="216"/>
    </location>
</feature>
<dbReference type="Proteomes" id="UP000026915">
    <property type="component" value="Chromosome 9"/>
</dbReference>
<evidence type="ECO:0000256" key="2">
    <source>
        <dbReference type="ARBA" id="ARBA00023015"/>
    </source>
</evidence>
<dbReference type="PANTHER" id="PTHR31719">
    <property type="entry name" value="NAC TRANSCRIPTION FACTOR 56"/>
    <property type="match status" value="1"/>
</dbReference>
<dbReference type="SUPFAM" id="SSF101941">
    <property type="entry name" value="NAC domain"/>
    <property type="match status" value="1"/>
</dbReference>
<dbReference type="InParanoid" id="A0A061GT65"/>
<evidence type="ECO:0000256" key="1">
    <source>
        <dbReference type="ARBA" id="ARBA00004123"/>
    </source>
</evidence>
<gene>
    <name evidence="7" type="ORF">TCM_041055</name>
</gene>
<protein>
    <submittedName>
        <fullName evidence="7">NAC domain containing protein 25, putative</fullName>
    </submittedName>
</protein>
<keyword evidence="5" id="KW-0539">Nucleus</keyword>
<keyword evidence="3" id="KW-0238">DNA-binding</keyword>
<dbReference type="InterPro" id="IPR036093">
    <property type="entry name" value="NAC_dom_sf"/>
</dbReference>